<feature type="transmembrane region" description="Helical" evidence="2">
    <location>
        <begin position="172"/>
        <end position="194"/>
    </location>
</feature>
<dbReference type="InParanoid" id="E5A126"/>
<dbReference type="HOGENOM" id="CLU_036632_1_3_1"/>
<evidence type="ECO:0000256" key="1">
    <source>
        <dbReference type="SAM" id="MobiDB-lite"/>
    </source>
</evidence>
<evidence type="ECO:0000313" key="5">
    <source>
        <dbReference type="Proteomes" id="UP000002668"/>
    </source>
</evidence>
<feature type="transmembrane region" description="Helical" evidence="2">
    <location>
        <begin position="131"/>
        <end position="152"/>
    </location>
</feature>
<dbReference type="PANTHER" id="PTHR39614">
    <property type="entry name" value="INTEGRAL MEMBRANE PROTEIN"/>
    <property type="match status" value="1"/>
</dbReference>
<evidence type="ECO:0000259" key="3">
    <source>
        <dbReference type="Pfam" id="PF20684"/>
    </source>
</evidence>
<dbReference type="EMBL" id="FP929131">
    <property type="protein sequence ID" value="CBX97322.1"/>
    <property type="molecule type" value="Genomic_DNA"/>
</dbReference>
<reference evidence="5" key="1">
    <citation type="journal article" date="2011" name="Nat. Commun.">
        <title>Effector diversification within compartments of the Leptosphaeria maculans genome affected by Repeat-Induced Point mutations.</title>
        <authorList>
            <person name="Rouxel T."/>
            <person name="Grandaubert J."/>
            <person name="Hane J.K."/>
            <person name="Hoede C."/>
            <person name="van de Wouw A.P."/>
            <person name="Couloux A."/>
            <person name="Dominguez V."/>
            <person name="Anthouard V."/>
            <person name="Bally P."/>
            <person name="Bourras S."/>
            <person name="Cozijnsen A.J."/>
            <person name="Ciuffetti L.M."/>
            <person name="Degrave A."/>
            <person name="Dilmaghani A."/>
            <person name="Duret L."/>
            <person name="Fudal I."/>
            <person name="Goodwin S.B."/>
            <person name="Gout L."/>
            <person name="Glaser N."/>
            <person name="Linglin J."/>
            <person name="Kema G.H.J."/>
            <person name="Lapalu N."/>
            <person name="Lawrence C.B."/>
            <person name="May K."/>
            <person name="Meyer M."/>
            <person name="Ollivier B."/>
            <person name="Poulain J."/>
            <person name="Schoch C.L."/>
            <person name="Simon A."/>
            <person name="Spatafora J.W."/>
            <person name="Stachowiak A."/>
            <person name="Turgeon B.G."/>
            <person name="Tyler B.M."/>
            <person name="Vincent D."/>
            <person name="Weissenbach J."/>
            <person name="Amselem J."/>
            <person name="Quesneville H."/>
            <person name="Oliver R.P."/>
            <person name="Wincker P."/>
            <person name="Balesdent M.-H."/>
            <person name="Howlett B.J."/>
        </authorList>
    </citation>
    <scope>NUCLEOTIDE SEQUENCE [LARGE SCALE GENOMIC DNA]</scope>
    <source>
        <strain evidence="5">JN3 / isolate v23.1.3 / race Av1-4-5-6-7-8</strain>
    </source>
</reference>
<dbReference type="GeneID" id="13280870"/>
<sequence>MATANPPPYSITADDKRGLLVVTGAVVLAYVWTCFLIRLWLRQQTREWRADDWALAIATCLDTAQSAVIFHLVNLGLGVSLQDLPQSQLDQVGKEGFVSQLLYIYVLYVSKLSVLLLYLRLSPGGANRIASWSLIVASSTWALLSTILIATPCNPLQAFQQDTICTNRWPKWQAIGALDIVTEIFIFAIAFQLVWSLQMRTKAKLLVIFAFSARLPVIGIAATRLYYLWQRLTGPSYTFEYVVATQWQMGYAIMSSTITGIGPFLRPFNKEYTTSDYKHSAYGHNSQRSTQPAISTKEDSTALRPRASWRSQSYLMDNLPSRNGNKTPEYSPESLGPTVRPTDSSSHASDDSRSTISEPAQASPTSQVPIMLTADEEFRPADHFRRHEAEVWVGNRSLSFGPGHDLQRSRSERMVVNKRTEFKVEVDQASRVS</sequence>
<keyword evidence="5" id="KW-1185">Reference proteome</keyword>
<name>E5A126_LEPMJ</name>
<keyword evidence="2" id="KW-0812">Transmembrane</keyword>
<dbReference type="AlphaFoldDB" id="E5A126"/>
<dbReference type="PANTHER" id="PTHR39614:SF2">
    <property type="entry name" value="INTEGRAL MEMBRANE PROTEIN"/>
    <property type="match status" value="1"/>
</dbReference>
<proteinExistence type="predicted"/>
<keyword evidence="2" id="KW-0472">Membrane</keyword>
<dbReference type="Proteomes" id="UP000002668">
    <property type="component" value="Genome"/>
</dbReference>
<feature type="transmembrane region" description="Helical" evidence="2">
    <location>
        <begin position="206"/>
        <end position="229"/>
    </location>
</feature>
<feature type="transmembrane region" description="Helical" evidence="2">
    <location>
        <begin position="249"/>
        <end position="268"/>
    </location>
</feature>
<feature type="compositionally biased region" description="Polar residues" evidence="1">
    <location>
        <begin position="358"/>
        <end position="368"/>
    </location>
</feature>
<gene>
    <name evidence="4" type="ORF">LEMA_P104530.1</name>
</gene>
<feature type="domain" description="Rhodopsin" evidence="3">
    <location>
        <begin position="37"/>
        <end position="249"/>
    </location>
</feature>
<evidence type="ECO:0000256" key="2">
    <source>
        <dbReference type="SAM" id="Phobius"/>
    </source>
</evidence>
<dbReference type="eggNOG" id="ENOG502SPVV">
    <property type="taxonomic scope" value="Eukaryota"/>
</dbReference>
<feature type="compositionally biased region" description="Polar residues" evidence="1">
    <location>
        <begin position="309"/>
        <end position="328"/>
    </location>
</feature>
<feature type="transmembrane region" description="Helical" evidence="2">
    <location>
        <begin position="97"/>
        <end position="119"/>
    </location>
</feature>
<keyword evidence="2" id="KW-1133">Transmembrane helix</keyword>
<accession>E5A126</accession>
<dbReference type="STRING" id="985895.E5A126"/>
<feature type="compositionally biased region" description="Polar residues" evidence="1">
    <location>
        <begin position="283"/>
        <end position="294"/>
    </location>
</feature>
<feature type="transmembrane region" description="Helical" evidence="2">
    <location>
        <begin position="20"/>
        <end position="41"/>
    </location>
</feature>
<dbReference type="OrthoDB" id="3918601at2759"/>
<evidence type="ECO:0000313" key="4">
    <source>
        <dbReference type="EMBL" id="CBX97322.1"/>
    </source>
</evidence>
<dbReference type="VEuPathDB" id="FungiDB:LEMA_P104530.1"/>
<dbReference type="OMA" id="CTLWIIP"/>
<feature type="region of interest" description="Disordered" evidence="1">
    <location>
        <begin position="279"/>
        <end position="369"/>
    </location>
</feature>
<protein>
    <recommendedName>
        <fullName evidence="3">Rhodopsin domain-containing protein</fullName>
    </recommendedName>
</protein>
<dbReference type="InterPro" id="IPR049326">
    <property type="entry name" value="Rhodopsin_dom_fungi"/>
</dbReference>
<feature type="transmembrane region" description="Helical" evidence="2">
    <location>
        <begin position="53"/>
        <end position="77"/>
    </location>
</feature>
<organism evidence="5">
    <name type="scientific">Leptosphaeria maculans (strain JN3 / isolate v23.1.3 / race Av1-4-5-6-7-8)</name>
    <name type="common">Blackleg fungus</name>
    <name type="synonym">Phoma lingam</name>
    <dbReference type="NCBI Taxonomy" id="985895"/>
    <lineage>
        <taxon>Eukaryota</taxon>
        <taxon>Fungi</taxon>
        <taxon>Dikarya</taxon>
        <taxon>Ascomycota</taxon>
        <taxon>Pezizomycotina</taxon>
        <taxon>Dothideomycetes</taxon>
        <taxon>Pleosporomycetidae</taxon>
        <taxon>Pleosporales</taxon>
        <taxon>Pleosporineae</taxon>
        <taxon>Leptosphaeriaceae</taxon>
        <taxon>Plenodomus</taxon>
        <taxon>Plenodomus lingam/Leptosphaeria maculans species complex</taxon>
    </lineage>
</organism>
<dbReference type="RefSeq" id="XP_003840801.1">
    <property type="nucleotide sequence ID" value="XM_003840753.1"/>
</dbReference>
<dbReference type="Pfam" id="PF20684">
    <property type="entry name" value="Fung_rhodopsin"/>
    <property type="match status" value="1"/>
</dbReference>